<feature type="signal peptide" evidence="13">
    <location>
        <begin position="1"/>
        <end position="19"/>
    </location>
</feature>
<dbReference type="InterPro" id="IPR033760">
    <property type="entry name" value="Integrin_beta_N"/>
</dbReference>
<evidence type="ECO:0000313" key="16">
    <source>
        <dbReference type="Proteomes" id="UP001352852"/>
    </source>
</evidence>
<dbReference type="InterPro" id="IPR015439">
    <property type="entry name" value="Integrin_b-2_sf"/>
</dbReference>
<evidence type="ECO:0000259" key="14">
    <source>
        <dbReference type="SMART" id="SM00187"/>
    </source>
</evidence>
<dbReference type="InterPro" id="IPR002369">
    <property type="entry name" value="Integrin_bsu_VWA"/>
</dbReference>
<evidence type="ECO:0000256" key="1">
    <source>
        <dbReference type="ARBA" id="ARBA00004251"/>
    </source>
</evidence>
<dbReference type="PANTHER" id="PTHR10082:SF15">
    <property type="entry name" value="INTEGRIN BETA-2"/>
    <property type="match status" value="1"/>
</dbReference>
<dbReference type="InterPro" id="IPR036465">
    <property type="entry name" value="vWFA_dom_sf"/>
</dbReference>
<keyword evidence="5 13" id="KW-0732">Signal</keyword>
<feature type="domain" description="Integrin beta subunit VWA" evidence="14">
    <location>
        <begin position="32"/>
        <end position="281"/>
    </location>
</feature>
<evidence type="ECO:0000256" key="2">
    <source>
        <dbReference type="ARBA" id="ARBA00007449"/>
    </source>
</evidence>
<reference evidence="15 16" key="1">
    <citation type="submission" date="2021-06" db="EMBL/GenBank/DDBJ databases">
        <authorList>
            <person name="Palmer J.M."/>
        </authorList>
    </citation>
    <scope>NUCLEOTIDE SEQUENCE [LARGE SCALE GENOMIC DNA]</scope>
    <source>
        <strain evidence="15 16">CL_MEX2019</strain>
        <tissue evidence="15">Muscle</tissue>
    </source>
</reference>
<dbReference type="InterPro" id="IPR015812">
    <property type="entry name" value="Integrin_bsu"/>
</dbReference>
<comment type="similarity">
    <text evidence="2 12">Belongs to the integrin beta chain family.</text>
</comment>
<dbReference type="Pfam" id="PF17205">
    <property type="entry name" value="PSI_integrin"/>
    <property type="match status" value="1"/>
</dbReference>
<evidence type="ECO:0000256" key="7">
    <source>
        <dbReference type="ARBA" id="ARBA00022989"/>
    </source>
</evidence>
<keyword evidence="11" id="KW-0325">Glycoprotein</keyword>
<dbReference type="PANTHER" id="PTHR10082">
    <property type="entry name" value="INTEGRIN BETA SUBUNIT"/>
    <property type="match status" value="1"/>
</dbReference>
<name>A0ABU7DLU3_9TELE</name>
<keyword evidence="3" id="KW-0245">EGF-like domain</keyword>
<dbReference type="PRINTS" id="PR01186">
    <property type="entry name" value="INTEGRINB"/>
</dbReference>
<keyword evidence="8 12" id="KW-0401">Integrin</keyword>
<proteinExistence type="inferred from homology"/>
<evidence type="ECO:0000256" key="4">
    <source>
        <dbReference type="ARBA" id="ARBA00022692"/>
    </source>
</evidence>
<accession>A0ABU7DLU3</accession>
<dbReference type="Pfam" id="PF00362">
    <property type="entry name" value="Integrin_beta"/>
    <property type="match status" value="1"/>
</dbReference>
<keyword evidence="12" id="KW-0130">Cell adhesion</keyword>
<dbReference type="SUPFAM" id="SSF103575">
    <property type="entry name" value="Plexin repeat"/>
    <property type="match status" value="1"/>
</dbReference>
<dbReference type="SMART" id="SM00187">
    <property type="entry name" value="INB"/>
    <property type="match status" value="1"/>
</dbReference>
<protein>
    <recommendedName>
        <fullName evidence="12">Integrin beta</fullName>
    </recommendedName>
</protein>
<comment type="caution">
    <text evidence="15">The sequence shown here is derived from an EMBL/GenBank/DDBJ whole genome shotgun (WGS) entry which is preliminary data.</text>
</comment>
<feature type="chain" id="PRO_5046827024" description="Integrin beta" evidence="13">
    <location>
        <begin position="20"/>
        <end position="281"/>
    </location>
</feature>
<sequence length="281" mass="31082">MDWCVLSLLLLLLGKDGLCQQEEVCSKSVINSCDDCIRSGPYCAWCQQVNFTKAGEQEAVRCDTQAKLIARGCERIDIISPQNTQRITQQDPLSSSFDTEEPVQMSPQKIKLTLRPGLPHKFTVSFKRAEGYPVDLYYLMDLSYSMKDDLENVKGLGKDLFAALNKITKHAKIGFGAFVDKTVLPYTNTNKEKLEKPCDENDQFCQAAFGYRHVLNMTSSQDEFQRKVAGQFISGNLDSPEGSLDAMMQAAVCGAIFVLCAIGLGYDGLPICPGCTLSLVQ</sequence>
<keyword evidence="7" id="KW-1133">Transmembrane helix</keyword>
<evidence type="ECO:0000256" key="3">
    <source>
        <dbReference type="ARBA" id="ARBA00022536"/>
    </source>
</evidence>
<dbReference type="Gene3D" id="3.30.1680.10">
    <property type="entry name" value="ligand-binding face of the semaphorins, domain 2"/>
    <property type="match status" value="1"/>
</dbReference>
<evidence type="ECO:0000256" key="10">
    <source>
        <dbReference type="ARBA" id="ARBA00023157"/>
    </source>
</evidence>
<evidence type="ECO:0000256" key="5">
    <source>
        <dbReference type="ARBA" id="ARBA00022729"/>
    </source>
</evidence>
<evidence type="ECO:0000313" key="15">
    <source>
        <dbReference type="EMBL" id="MED6274693.1"/>
    </source>
</evidence>
<evidence type="ECO:0000256" key="11">
    <source>
        <dbReference type="ARBA" id="ARBA00023180"/>
    </source>
</evidence>
<dbReference type="Proteomes" id="UP001352852">
    <property type="component" value="Unassembled WGS sequence"/>
</dbReference>
<keyword evidence="9" id="KW-0472">Membrane</keyword>
<keyword evidence="4 12" id="KW-0812">Transmembrane</keyword>
<dbReference type="Gene3D" id="6.20.50.10">
    <property type="match status" value="1"/>
</dbReference>
<organism evidence="15 16">
    <name type="scientific">Characodon lateralis</name>
    <dbReference type="NCBI Taxonomy" id="208331"/>
    <lineage>
        <taxon>Eukaryota</taxon>
        <taxon>Metazoa</taxon>
        <taxon>Chordata</taxon>
        <taxon>Craniata</taxon>
        <taxon>Vertebrata</taxon>
        <taxon>Euteleostomi</taxon>
        <taxon>Actinopterygii</taxon>
        <taxon>Neopterygii</taxon>
        <taxon>Teleostei</taxon>
        <taxon>Neoteleostei</taxon>
        <taxon>Acanthomorphata</taxon>
        <taxon>Ovalentaria</taxon>
        <taxon>Atherinomorphae</taxon>
        <taxon>Cyprinodontiformes</taxon>
        <taxon>Goodeidae</taxon>
        <taxon>Characodon</taxon>
    </lineage>
</organism>
<dbReference type="EMBL" id="JAHUTJ010026274">
    <property type="protein sequence ID" value="MED6274693.1"/>
    <property type="molecule type" value="Genomic_DNA"/>
</dbReference>
<gene>
    <name evidence="15" type="ORF">CHARACLAT_018905</name>
</gene>
<keyword evidence="6" id="KW-0677">Repeat</keyword>
<keyword evidence="10" id="KW-1015">Disulfide bond</keyword>
<evidence type="ECO:0000256" key="6">
    <source>
        <dbReference type="ARBA" id="ARBA00022737"/>
    </source>
</evidence>
<evidence type="ECO:0000256" key="9">
    <source>
        <dbReference type="ARBA" id="ARBA00023136"/>
    </source>
</evidence>
<comment type="subcellular location">
    <subcellularLocation>
        <location evidence="1 12">Cell membrane</location>
        <topology evidence="1 12">Single-pass type I membrane protein</topology>
    </subcellularLocation>
</comment>
<evidence type="ECO:0000256" key="13">
    <source>
        <dbReference type="SAM" id="SignalP"/>
    </source>
</evidence>
<evidence type="ECO:0000256" key="12">
    <source>
        <dbReference type="RuleBase" id="RU000633"/>
    </source>
</evidence>
<keyword evidence="16" id="KW-1185">Reference proteome</keyword>
<evidence type="ECO:0000256" key="8">
    <source>
        <dbReference type="ARBA" id="ARBA00023037"/>
    </source>
</evidence>
<dbReference type="Gene3D" id="3.40.50.410">
    <property type="entry name" value="von Willebrand factor, type A domain"/>
    <property type="match status" value="1"/>
</dbReference>
<dbReference type="SUPFAM" id="SSF53300">
    <property type="entry name" value="vWA-like"/>
    <property type="match status" value="1"/>
</dbReference>